<dbReference type="HOGENOM" id="CLU_012358_0_2_6"/>
<dbReference type="Gene3D" id="3.20.20.140">
    <property type="entry name" value="Metal-dependent hydrolases"/>
    <property type="match status" value="1"/>
</dbReference>
<dbReference type="InterPro" id="IPR032466">
    <property type="entry name" value="Metal_Hydrolase"/>
</dbReference>
<evidence type="ECO:0000256" key="4">
    <source>
        <dbReference type="ARBA" id="ARBA00022833"/>
    </source>
</evidence>
<dbReference type="InterPro" id="IPR006680">
    <property type="entry name" value="Amidohydro-rel"/>
</dbReference>
<feature type="domain" description="Amidohydrolase-related" evidence="5">
    <location>
        <begin position="62"/>
        <end position="390"/>
    </location>
</feature>
<evidence type="ECO:0000313" key="7">
    <source>
        <dbReference type="Proteomes" id="UP000006135"/>
    </source>
</evidence>
<keyword evidence="7" id="KW-1185">Reference proteome</keyword>
<name>F9ZUI8_ACICS</name>
<dbReference type="SUPFAM" id="SSF51556">
    <property type="entry name" value="Metallo-dependent hydrolases"/>
    <property type="match status" value="1"/>
</dbReference>
<accession>F9ZUI8</accession>
<evidence type="ECO:0000256" key="1">
    <source>
        <dbReference type="ARBA" id="ARBA00001947"/>
    </source>
</evidence>
<dbReference type="KEGG" id="acu:Atc_m005"/>
<dbReference type="GO" id="GO:0006147">
    <property type="term" value="P:guanine catabolic process"/>
    <property type="evidence" value="ECO:0007669"/>
    <property type="project" value="UniProtKB-UniPathway"/>
</dbReference>
<protein>
    <submittedName>
        <fullName evidence="6">Guanine deaminase</fullName>
    </submittedName>
</protein>
<dbReference type="OrthoDB" id="9807210at2"/>
<proteinExistence type="predicted"/>
<evidence type="ECO:0000256" key="2">
    <source>
        <dbReference type="ARBA" id="ARBA00022723"/>
    </source>
</evidence>
<reference evidence="6 7" key="1">
    <citation type="journal article" date="2011" name="J. Genet. Genomics">
        <title>Unraveling the Acidithiobacillus caldus complete genome and its central metabolisms for carbon assimilation.</title>
        <authorList>
            <person name="You X.Y."/>
            <person name="Guo X."/>
            <person name="Zheng H.J."/>
            <person name="Zhang M.J."/>
            <person name="Liu L.J."/>
            <person name="Zhu Y.Q."/>
            <person name="Zhu B."/>
            <person name="Wang S.Y."/>
            <person name="Zhao G.P."/>
            <person name="Poetsch A."/>
            <person name="Jiang C.Y."/>
            <person name="Liu S.J."/>
        </authorList>
    </citation>
    <scope>NUCLEOTIDE SEQUENCE [LARGE SCALE GENOMIC DNA]</scope>
    <source>
        <strain evidence="6 7">SM-1</strain>
        <plasmid evidence="7">Plasmid megaplasmid</plasmid>
    </source>
</reference>
<gene>
    <name evidence="6" type="ordered locus">Atc_m005</name>
</gene>
<dbReference type="InterPro" id="IPR051607">
    <property type="entry name" value="Metallo-dep_hydrolases"/>
</dbReference>
<dbReference type="Gene3D" id="2.30.40.10">
    <property type="entry name" value="Urease, subunit C, domain 1"/>
    <property type="match status" value="1"/>
</dbReference>
<keyword evidence="6" id="KW-0614">Plasmid</keyword>
<dbReference type="SUPFAM" id="SSF51338">
    <property type="entry name" value="Composite domain of metallo-dependent hydrolases"/>
    <property type="match status" value="1"/>
</dbReference>
<keyword evidence="4" id="KW-0862">Zinc</keyword>
<dbReference type="PANTHER" id="PTHR11271:SF6">
    <property type="entry name" value="GUANINE DEAMINASE"/>
    <property type="match status" value="1"/>
</dbReference>
<evidence type="ECO:0000256" key="3">
    <source>
        <dbReference type="ARBA" id="ARBA00022801"/>
    </source>
</evidence>
<keyword evidence="2" id="KW-0479">Metal-binding</keyword>
<dbReference type="EMBL" id="CP002574">
    <property type="protein sequence ID" value="AEK59536.1"/>
    <property type="molecule type" value="Genomic_DNA"/>
</dbReference>
<keyword evidence="3" id="KW-0378">Hydrolase</keyword>
<dbReference type="Pfam" id="PF01979">
    <property type="entry name" value="Amidohydro_1"/>
    <property type="match status" value="1"/>
</dbReference>
<geneLocation type="plasmid" evidence="6 7">
    <name>megaplasmid</name>
</geneLocation>
<evidence type="ECO:0000259" key="5">
    <source>
        <dbReference type="Pfam" id="PF01979"/>
    </source>
</evidence>
<organism evidence="6 7">
    <name type="scientific">Acidithiobacillus caldus (strain SM-1)</name>
    <dbReference type="NCBI Taxonomy" id="990288"/>
    <lineage>
        <taxon>Bacteria</taxon>
        <taxon>Pseudomonadati</taxon>
        <taxon>Pseudomonadota</taxon>
        <taxon>Acidithiobacillia</taxon>
        <taxon>Acidithiobacillales</taxon>
        <taxon>Acidithiobacillaceae</taxon>
        <taxon>Acidithiobacillus</taxon>
    </lineage>
</organism>
<dbReference type="GO" id="GO:0005829">
    <property type="term" value="C:cytosol"/>
    <property type="evidence" value="ECO:0007669"/>
    <property type="project" value="TreeGrafter"/>
</dbReference>
<dbReference type="AlphaFoldDB" id="F9ZUI8"/>
<comment type="cofactor">
    <cofactor evidence="1">
        <name>Zn(2+)</name>
        <dbReference type="ChEBI" id="CHEBI:29105"/>
    </cofactor>
</comment>
<dbReference type="GO" id="GO:0008270">
    <property type="term" value="F:zinc ion binding"/>
    <property type="evidence" value="ECO:0007669"/>
    <property type="project" value="TreeGrafter"/>
</dbReference>
<sequence length="413" mass="46411">MNSTRTITLFRAGLLNPIDSDTWVYIRDGICAVSKGRIIQCGPTNKIYRQFPNIEVISLDGTIMPGFTDLHCHWVQHDVQGVYSGELLDWLQNYIWPEERRFINESLARERAKAFYSDMLRAGTVMGLSFSSVHVGATKIALSEMRGDWIIGNALMAVNAPNYLTSHSCHRYDDLRSVVDDVDGSHYAVTPRFAPNLRAVDLRIAAEIASSRSLLLQTHLAESKAEVRWVKELFPEAKNYTDVYDRIGLLGSRTVLAHCVELDETEWICLAKRRAWVAHCPSSNEALYNSRMPLERLRQFHVSWALASDIGAGPSHSMLHVLQRFFAIHEAAGVRVTSEEGLYRSTLAGAQAIGRDKVAGNFMPGKRADFVLMPGRPRQNELSGWFRDLCVGTIAELEHRPLGTWLGGMQIEP</sequence>
<dbReference type="PANTHER" id="PTHR11271">
    <property type="entry name" value="GUANINE DEAMINASE"/>
    <property type="match status" value="1"/>
</dbReference>
<dbReference type="InterPro" id="IPR011059">
    <property type="entry name" value="Metal-dep_hydrolase_composite"/>
</dbReference>
<evidence type="ECO:0000313" key="6">
    <source>
        <dbReference type="EMBL" id="AEK59536.1"/>
    </source>
</evidence>
<dbReference type="UniPathway" id="UPA00603">
    <property type="reaction ID" value="UER00660"/>
</dbReference>
<dbReference type="Proteomes" id="UP000006135">
    <property type="component" value="Plasmid megaplasmid"/>
</dbReference>
<dbReference type="GO" id="GO:0008892">
    <property type="term" value="F:guanine deaminase activity"/>
    <property type="evidence" value="ECO:0007669"/>
    <property type="project" value="TreeGrafter"/>
</dbReference>